<name>A0A0A8XNV3_ARUDO</name>
<reference evidence="1" key="1">
    <citation type="submission" date="2014-09" db="EMBL/GenBank/DDBJ databases">
        <authorList>
            <person name="Magalhaes I.L.F."/>
            <person name="Oliveira U."/>
            <person name="Santos F.R."/>
            <person name="Vidigal T.H.D.A."/>
            <person name="Brescovit A.D."/>
            <person name="Santos A.J."/>
        </authorList>
    </citation>
    <scope>NUCLEOTIDE SEQUENCE</scope>
    <source>
        <tissue evidence="1">Shoot tissue taken approximately 20 cm above the soil surface</tissue>
    </source>
</reference>
<proteinExistence type="predicted"/>
<reference evidence="1" key="2">
    <citation type="journal article" date="2015" name="Data Brief">
        <title>Shoot transcriptome of the giant reed, Arundo donax.</title>
        <authorList>
            <person name="Barrero R.A."/>
            <person name="Guerrero F.D."/>
            <person name="Moolhuijzen P."/>
            <person name="Goolsby J.A."/>
            <person name="Tidwell J."/>
            <person name="Bellgard S.E."/>
            <person name="Bellgard M.I."/>
        </authorList>
    </citation>
    <scope>NUCLEOTIDE SEQUENCE</scope>
    <source>
        <tissue evidence="1">Shoot tissue taken approximately 20 cm above the soil surface</tissue>
    </source>
</reference>
<evidence type="ECO:0000313" key="1">
    <source>
        <dbReference type="EMBL" id="JAD15314.1"/>
    </source>
</evidence>
<organism evidence="1">
    <name type="scientific">Arundo donax</name>
    <name type="common">Giant reed</name>
    <name type="synonym">Donax arundinaceus</name>
    <dbReference type="NCBI Taxonomy" id="35708"/>
    <lineage>
        <taxon>Eukaryota</taxon>
        <taxon>Viridiplantae</taxon>
        <taxon>Streptophyta</taxon>
        <taxon>Embryophyta</taxon>
        <taxon>Tracheophyta</taxon>
        <taxon>Spermatophyta</taxon>
        <taxon>Magnoliopsida</taxon>
        <taxon>Liliopsida</taxon>
        <taxon>Poales</taxon>
        <taxon>Poaceae</taxon>
        <taxon>PACMAD clade</taxon>
        <taxon>Arundinoideae</taxon>
        <taxon>Arundineae</taxon>
        <taxon>Arundo</taxon>
    </lineage>
</organism>
<protein>
    <submittedName>
        <fullName evidence="1">Uncharacterized protein</fullName>
    </submittedName>
</protein>
<accession>A0A0A8XNV3</accession>
<dbReference type="AlphaFoldDB" id="A0A0A8XNV3"/>
<dbReference type="EMBL" id="GBRH01282581">
    <property type="protein sequence ID" value="JAD15314.1"/>
    <property type="molecule type" value="Transcribed_RNA"/>
</dbReference>
<sequence length="63" mass="7394">MALRSMGSSSGSGCSAMSLFRARCWTCTLRLGCWILRSECSTRCQRERERERWCRVELHGYWV</sequence>